<dbReference type="PANTHER" id="PTHR43464">
    <property type="entry name" value="METHYLTRANSFERASE"/>
    <property type="match status" value="1"/>
</dbReference>
<keyword evidence="1 5" id="KW-0489">Methyltransferase</keyword>
<dbReference type="AlphaFoldDB" id="A0A316GNW0"/>
<sequence length="200" mass="22238">MWPRETNETKISIWDRKWGCADFDPHWRIEVLPDWFVQEVARLQIPHGARWLDVGCGDGVLTMDLAARFGPCLGVDYSAAAVEKARARAVASGHQVGFACADATRDDIAGAPFNVAHDRGCLHGLGHDDAALYAANIARHLAPDGMLLLSHRVDPQDADLVDRTESALADHFELRSANEMRFADDEDARQGWFMVFDRKV</sequence>
<dbReference type="RefSeq" id="WP_109667383.1">
    <property type="nucleotide sequence ID" value="NZ_QGGW01000003.1"/>
</dbReference>
<evidence type="ECO:0000256" key="3">
    <source>
        <dbReference type="ARBA" id="ARBA00022691"/>
    </source>
</evidence>
<dbReference type="InterPro" id="IPR041698">
    <property type="entry name" value="Methyltransf_25"/>
</dbReference>
<evidence type="ECO:0000313" key="5">
    <source>
        <dbReference type="EMBL" id="PWK61143.1"/>
    </source>
</evidence>
<reference evidence="5 6" key="1">
    <citation type="submission" date="2018-05" db="EMBL/GenBank/DDBJ databases">
        <title>Genomic Encyclopedia of Type Strains, Phase IV (KMG-IV): sequencing the most valuable type-strain genomes for metagenomic binning, comparative biology and taxonomic classification.</title>
        <authorList>
            <person name="Goeker M."/>
        </authorList>
    </citation>
    <scope>NUCLEOTIDE SEQUENCE [LARGE SCALE GENOMIC DNA]</scope>
    <source>
        <strain evidence="5 6">DSM 16097</strain>
    </source>
</reference>
<proteinExistence type="predicted"/>
<organism evidence="5 6">
    <name type="scientific">Roseicyclus mahoneyensis</name>
    <dbReference type="NCBI Taxonomy" id="164332"/>
    <lineage>
        <taxon>Bacteria</taxon>
        <taxon>Pseudomonadati</taxon>
        <taxon>Pseudomonadota</taxon>
        <taxon>Alphaproteobacteria</taxon>
        <taxon>Rhodobacterales</taxon>
        <taxon>Roseobacteraceae</taxon>
        <taxon>Roseicyclus</taxon>
    </lineage>
</organism>
<dbReference type="Pfam" id="PF13649">
    <property type="entry name" value="Methyltransf_25"/>
    <property type="match status" value="1"/>
</dbReference>
<dbReference type="InterPro" id="IPR029063">
    <property type="entry name" value="SAM-dependent_MTases_sf"/>
</dbReference>
<keyword evidence="3" id="KW-0949">S-adenosyl-L-methionine</keyword>
<dbReference type="GO" id="GO:0008168">
    <property type="term" value="F:methyltransferase activity"/>
    <property type="evidence" value="ECO:0007669"/>
    <property type="project" value="UniProtKB-KW"/>
</dbReference>
<evidence type="ECO:0000256" key="1">
    <source>
        <dbReference type="ARBA" id="ARBA00022603"/>
    </source>
</evidence>
<accession>A0A316GNW0</accession>
<dbReference type="OrthoDB" id="9777638at2"/>
<dbReference type="SUPFAM" id="SSF53335">
    <property type="entry name" value="S-adenosyl-L-methionine-dependent methyltransferases"/>
    <property type="match status" value="1"/>
</dbReference>
<evidence type="ECO:0000259" key="4">
    <source>
        <dbReference type="Pfam" id="PF13649"/>
    </source>
</evidence>
<keyword evidence="6" id="KW-1185">Reference proteome</keyword>
<dbReference type="Proteomes" id="UP000245708">
    <property type="component" value="Unassembled WGS sequence"/>
</dbReference>
<feature type="domain" description="Methyltransferase" evidence="4">
    <location>
        <begin position="52"/>
        <end position="145"/>
    </location>
</feature>
<dbReference type="EMBL" id="QGGW01000003">
    <property type="protein sequence ID" value="PWK61143.1"/>
    <property type="molecule type" value="Genomic_DNA"/>
</dbReference>
<comment type="caution">
    <text evidence="5">The sequence shown here is derived from an EMBL/GenBank/DDBJ whole genome shotgun (WGS) entry which is preliminary data.</text>
</comment>
<dbReference type="CDD" id="cd02440">
    <property type="entry name" value="AdoMet_MTases"/>
    <property type="match status" value="1"/>
</dbReference>
<gene>
    <name evidence="5" type="ORF">C7455_103344</name>
</gene>
<dbReference type="PANTHER" id="PTHR43464:SF19">
    <property type="entry name" value="UBIQUINONE BIOSYNTHESIS O-METHYLTRANSFERASE, MITOCHONDRIAL"/>
    <property type="match status" value="1"/>
</dbReference>
<evidence type="ECO:0000256" key="2">
    <source>
        <dbReference type="ARBA" id="ARBA00022679"/>
    </source>
</evidence>
<protein>
    <submittedName>
        <fullName evidence="5">Methyltransferase family protein</fullName>
    </submittedName>
</protein>
<evidence type="ECO:0000313" key="6">
    <source>
        <dbReference type="Proteomes" id="UP000245708"/>
    </source>
</evidence>
<keyword evidence="2 5" id="KW-0808">Transferase</keyword>
<dbReference type="Gene3D" id="3.40.50.150">
    <property type="entry name" value="Vaccinia Virus protein VP39"/>
    <property type="match status" value="1"/>
</dbReference>
<name>A0A316GNW0_9RHOB</name>
<dbReference type="GO" id="GO:0032259">
    <property type="term" value="P:methylation"/>
    <property type="evidence" value="ECO:0007669"/>
    <property type="project" value="UniProtKB-KW"/>
</dbReference>